<reference evidence="3" key="1">
    <citation type="journal article" date="2019" name="Int. J. Syst. Evol. Microbiol.">
        <title>The Global Catalogue of Microorganisms (GCM) 10K type strain sequencing project: providing services to taxonomists for standard genome sequencing and annotation.</title>
        <authorList>
            <consortium name="The Broad Institute Genomics Platform"/>
            <consortium name="The Broad Institute Genome Sequencing Center for Infectious Disease"/>
            <person name="Wu L."/>
            <person name="Ma J."/>
        </authorList>
    </citation>
    <scope>NUCLEOTIDE SEQUENCE [LARGE SCALE GENOMIC DNA]</scope>
    <source>
        <strain evidence="3">JCM 5062</strain>
    </source>
</reference>
<dbReference type="InterPro" id="IPR012334">
    <property type="entry name" value="Pectin_lyas_fold"/>
</dbReference>
<dbReference type="SUPFAM" id="SSF51126">
    <property type="entry name" value="Pectin lyase-like"/>
    <property type="match status" value="1"/>
</dbReference>
<dbReference type="Gene3D" id="2.160.20.10">
    <property type="entry name" value="Single-stranded right-handed beta-helix, Pectin lyase-like"/>
    <property type="match status" value="1"/>
</dbReference>
<gene>
    <name evidence="2" type="ORF">GCM10010393_28700</name>
</gene>
<keyword evidence="3" id="KW-1185">Reference proteome</keyword>
<feature type="signal peptide" evidence="1">
    <location>
        <begin position="1"/>
        <end position="36"/>
    </location>
</feature>
<comment type="caution">
    <text evidence="2">The sequence shown here is derived from an EMBL/GenBank/DDBJ whole genome shotgun (WGS) entry which is preliminary data.</text>
</comment>
<evidence type="ECO:0008006" key="4">
    <source>
        <dbReference type="Google" id="ProtNLM"/>
    </source>
</evidence>
<organism evidence="2 3">
    <name type="scientific">Streptomyces gobitricini</name>
    <dbReference type="NCBI Taxonomy" id="68211"/>
    <lineage>
        <taxon>Bacteria</taxon>
        <taxon>Bacillati</taxon>
        <taxon>Actinomycetota</taxon>
        <taxon>Actinomycetes</taxon>
        <taxon>Kitasatosporales</taxon>
        <taxon>Streptomycetaceae</taxon>
        <taxon>Streptomyces</taxon>
    </lineage>
</organism>
<protein>
    <recommendedName>
        <fullName evidence="4">CSLREA domain-containing protein</fullName>
    </recommendedName>
</protein>
<dbReference type="RefSeq" id="WP_344360791.1">
    <property type="nucleotide sequence ID" value="NZ_BAAASR010000015.1"/>
</dbReference>
<feature type="chain" id="PRO_5046301676" description="CSLREA domain-containing protein" evidence="1">
    <location>
        <begin position="37"/>
        <end position="352"/>
    </location>
</feature>
<proteinExistence type="predicted"/>
<dbReference type="Proteomes" id="UP001499942">
    <property type="component" value="Unassembled WGS sequence"/>
</dbReference>
<dbReference type="EMBL" id="BAAASR010000015">
    <property type="protein sequence ID" value="GAA2494923.1"/>
    <property type="molecule type" value="Genomic_DNA"/>
</dbReference>
<name>A0ABP5ZCL0_9ACTN</name>
<evidence type="ECO:0000256" key="1">
    <source>
        <dbReference type="SAM" id="SignalP"/>
    </source>
</evidence>
<dbReference type="InterPro" id="IPR011050">
    <property type="entry name" value="Pectin_lyase_fold/virulence"/>
</dbReference>
<sequence>MTKAKKTTADVRRVLAVAAAAVGVATMVPTTGQAHAATAREIVVDSAVDAPDASARDGKCLSTKGGCTLRAAVMEANAHPGSTITLPPGHYSLSIPPLLGRPFTDYTLADTAHGNLKIFAPTTITGAGADATVIDGRGIDRVFTIMRPATISDLTITRGRSEPTASLYNYYGGGAALNSSRLTMERVHLTRNTGRIGGAVQNIPFSSFTLRDSLVDHNEAGEAGGIRFDSAGLVERSAITHNRVVDPYDPTRPGELAGYGGGVDVRGVRDVTLVDTKVTDNYAEKGGGGINITLGYTPAPPVRVGPGSVRLKNSTVTDNSRLEGTDNCRVVLAKFVDLGGNTDSDGTCGLKP</sequence>
<keyword evidence="1" id="KW-0732">Signal</keyword>
<evidence type="ECO:0000313" key="2">
    <source>
        <dbReference type="EMBL" id="GAA2494923.1"/>
    </source>
</evidence>
<accession>A0ABP5ZCL0</accession>
<evidence type="ECO:0000313" key="3">
    <source>
        <dbReference type="Proteomes" id="UP001499942"/>
    </source>
</evidence>